<dbReference type="RefSeq" id="WP_127695987.1">
    <property type="nucleotide sequence ID" value="NZ_SACQ01000011.1"/>
</dbReference>
<dbReference type="EMBL" id="SACQ01000011">
    <property type="protein sequence ID" value="RVU29336.1"/>
    <property type="molecule type" value="Genomic_DNA"/>
</dbReference>
<keyword evidence="1" id="KW-0472">Membrane</keyword>
<accession>A0A437Q4A1</accession>
<keyword evidence="1" id="KW-0812">Transmembrane</keyword>
<comment type="caution">
    <text evidence="3">The sequence shown here is derived from an EMBL/GenBank/DDBJ whole genome shotgun (WGS) entry which is preliminary data.</text>
</comment>
<keyword evidence="4" id="KW-1185">Reference proteome</keyword>
<name>A0A437Q4A1_9GAMM</name>
<evidence type="ECO:0000313" key="4">
    <source>
        <dbReference type="Proteomes" id="UP000282818"/>
    </source>
</evidence>
<dbReference type="Proteomes" id="UP000282818">
    <property type="component" value="Unassembled WGS sequence"/>
</dbReference>
<keyword evidence="1" id="KW-1133">Transmembrane helix</keyword>
<dbReference type="InterPro" id="IPR021994">
    <property type="entry name" value="DUF3592"/>
</dbReference>
<proteinExistence type="predicted"/>
<dbReference type="Pfam" id="PF12158">
    <property type="entry name" value="DUF3592"/>
    <property type="match status" value="1"/>
</dbReference>
<evidence type="ECO:0000259" key="2">
    <source>
        <dbReference type="Pfam" id="PF12158"/>
    </source>
</evidence>
<sequence length="177" mass="20026">MANESKIKNEKIARIILYFFIIAAMFLTFVMLKNIITPIYGNINSSSWVSVSAKLLNASIKTTTTSRSSSNSTVYTYYGPQITYQYNFKGTNCIGHRVSWVEGTDNGPLKKLAYEFKSYYKAGKSIRVFVNPDKPCEAIADRSVHWSKLTTYVVVLLVLLLFGGGIMYLLLKMRKKS</sequence>
<gene>
    <name evidence="3" type="ORF">EOE65_17085</name>
</gene>
<reference evidence="3 4" key="1">
    <citation type="submission" date="2019-01" db="EMBL/GenBank/DDBJ databases">
        <authorList>
            <person name="Chen W.-M."/>
        </authorList>
    </citation>
    <scope>NUCLEOTIDE SEQUENCE [LARGE SCALE GENOMIC DNA]</scope>
    <source>
        <strain evidence="3 4">HPM-16</strain>
    </source>
</reference>
<protein>
    <submittedName>
        <fullName evidence="3">DUF3592 domain-containing protein</fullName>
    </submittedName>
</protein>
<feature type="transmembrane region" description="Helical" evidence="1">
    <location>
        <begin position="12"/>
        <end position="32"/>
    </location>
</feature>
<evidence type="ECO:0000313" key="3">
    <source>
        <dbReference type="EMBL" id="RVU29336.1"/>
    </source>
</evidence>
<feature type="domain" description="DUF3592" evidence="2">
    <location>
        <begin position="62"/>
        <end position="144"/>
    </location>
</feature>
<feature type="transmembrane region" description="Helical" evidence="1">
    <location>
        <begin position="149"/>
        <end position="171"/>
    </location>
</feature>
<evidence type="ECO:0000256" key="1">
    <source>
        <dbReference type="SAM" id="Phobius"/>
    </source>
</evidence>
<organism evidence="3 4">
    <name type="scientific">Neptunomonas marina</name>
    <dbReference type="NCBI Taxonomy" id="1815562"/>
    <lineage>
        <taxon>Bacteria</taxon>
        <taxon>Pseudomonadati</taxon>
        <taxon>Pseudomonadota</taxon>
        <taxon>Gammaproteobacteria</taxon>
        <taxon>Oceanospirillales</taxon>
        <taxon>Oceanospirillaceae</taxon>
        <taxon>Neptunomonas</taxon>
    </lineage>
</organism>
<dbReference type="AlphaFoldDB" id="A0A437Q4A1"/>